<evidence type="ECO:0000313" key="6">
    <source>
        <dbReference type="EMBL" id="CAB4974579.1"/>
    </source>
</evidence>
<protein>
    <submittedName>
        <fullName evidence="3">Unannotated protein</fullName>
    </submittedName>
</protein>
<accession>A0A6J6VAM4</accession>
<evidence type="ECO:0000313" key="5">
    <source>
        <dbReference type="EMBL" id="CAB4878401.1"/>
    </source>
</evidence>
<feature type="compositionally biased region" description="Polar residues" evidence="1">
    <location>
        <begin position="250"/>
        <end position="259"/>
    </location>
</feature>
<dbReference type="EMBL" id="CAEZWM010000210">
    <property type="protein sequence ID" value="CAB4669302.1"/>
    <property type="molecule type" value="Genomic_DNA"/>
</dbReference>
<evidence type="ECO:0000256" key="1">
    <source>
        <dbReference type="SAM" id="MobiDB-lite"/>
    </source>
</evidence>
<evidence type="ECO:0000313" key="4">
    <source>
        <dbReference type="EMBL" id="CAB4784557.1"/>
    </source>
</evidence>
<evidence type="ECO:0000313" key="3">
    <source>
        <dbReference type="EMBL" id="CAB4768716.1"/>
    </source>
</evidence>
<organism evidence="3">
    <name type="scientific">freshwater metagenome</name>
    <dbReference type="NCBI Taxonomy" id="449393"/>
    <lineage>
        <taxon>unclassified sequences</taxon>
        <taxon>metagenomes</taxon>
        <taxon>ecological metagenomes</taxon>
    </lineage>
</organism>
<dbReference type="InterPro" id="IPR021458">
    <property type="entry name" value="Rv0495c"/>
</dbReference>
<proteinExistence type="predicted"/>
<dbReference type="EMBL" id="CAFAAH010000001">
    <property type="protein sequence ID" value="CAB4784557.1"/>
    <property type="molecule type" value="Genomic_DNA"/>
</dbReference>
<dbReference type="AlphaFoldDB" id="A0A6J6VAM4"/>
<dbReference type="Pfam" id="PF11307">
    <property type="entry name" value="DUF3109"/>
    <property type="match status" value="1"/>
</dbReference>
<name>A0A6J6VAM4_9ZZZZ</name>
<feature type="region of interest" description="Disordered" evidence="1">
    <location>
        <begin position="238"/>
        <end position="259"/>
    </location>
</feature>
<reference evidence="3" key="1">
    <citation type="submission" date="2020-05" db="EMBL/GenBank/DDBJ databases">
        <authorList>
            <person name="Chiriac C."/>
            <person name="Salcher M."/>
            <person name="Ghai R."/>
            <person name="Kavagutti S V."/>
        </authorList>
    </citation>
    <scope>NUCLEOTIDE SEQUENCE</scope>
</reference>
<dbReference type="EMBL" id="CAFBPF010000002">
    <property type="protein sequence ID" value="CAB4999572.1"/>
    <property type="molecule type" value="Genomic_DNA"/>
</dbReference>
<gene>
    <name evidence="2" type="ORF">UFOPK2242_01366</name>
    <name evidence="3" type="ORF">UFOPK2925_00147</name>
    <name evidence="4" type="ORF">UFOPK2996_00003</name>
    <name evidence="5" type="ORF">UFOPK3317_01288</name>
    <name evidence="6" type="ORF">UFOPK3974_00004</name>
    <name evidence="7" type="ORF">UFOPK4071_00034</name>
</gene>
<dbReference type="EMBL" id="CAEZZU010000009">
    <property type="protein sequence ID" value="CAB4768716.1"/>
    <property type="molecule type" value="Genomic_DNA"/>
</dbReference>
<evidence type="ECO:0000313" key="2">
    <source>
        <dbReference type="EMBL" id="CAB4669302.1"/>
    </source>
</evidence>
<dbReference type="EMBL" id="CAFBLK010000257">
    <property type="protein sequence ID" value="CAB4878401.1"/>
    <property type="molecule type" value="Genomic_DNA"/>
</dbReference>
<evidence type="ECO:0000313" key="7">
    <source>
        <dbReference type="EMBL" id="CAB4999572.1"/>
    </source>
</evidence>
<dbReference type="EMBL" id="CAFBOR010000001">
    <property type="protein sequence ID" value="CAB4974579.1"/>
    <property type="molecule type" value="Genomic_DNA"/>
</dbReference>
<sequence length="259" mass="29188">MSGPTREWVVFNDPKRKKHVWHFDVTYLVSSHQCIFGSGCQGVLNEKSPEMSQGCCSYGAHFSDKKDRKKIEKIALELDPEIWQYSNVGLKKGISKKTGKDDWQTRLVDGACVFLNRPEFELGAGCALHVHAMRNDVHHSTVKPEVCWQVPLRNIEEFDEDADDGVVHHRITEFARHGWGEGGEEFAWWCTEEAAAFSGAEPVYKSMAPELRLMVGDVLYEQMAQYLDARVAATPAPLRHPSETKITLGPTRSSTPQSN</sequence>